<protein>
    <submittedName>
        <fullName evidence="4">Tetratricopeptide repeat protein</fullName>
    </submittedName>
</protein>
<dbReference type="Gene3D" id="1.25.40.10">
    <property type="entry name" value="Tetratricopeptide repeat domain"/>
    <property type="match status" value="2"/>
</dbReference>
<dbReference type="EMBL" id="CP036290">
    <property type="protein sequence ID" value="QDU83884.1"/>
    <property type="molecule type" value="Genomic_DNA"/>
</dbReference>
<dbReference type="RefSeq" id="WP_145184397.1">
    <property type="nucleotide sequence ID" value="NZ_CP036290.1"/>
</dbReference>
<dbReference type="PANTHER" id="PTHR44858:SF1">
    <property type="entry name" value="UDP-N-ACETYLGLUCOSAMINE--PEPTIDE N-ACETYLGLUCOSAMINYLTRANSFERASE SPINDLY-RELATED"/>
    <property type="match status" value="1"/>
</dbReference>
<dbReference type="Gene3D" id="2.60.120.560">
    <property type="entry name" value="Exo-inulinase, domain 1"/>
    <property type="match status" value="1"/>
</dbReference>
<keyword evidence="1" id="KW-0677">Repeat</keyword>
<evidence type="ECO:0000256" key="2">
    <source>
        <dbReference type="ARBA" id="ARBA00022803"/>
    </source>
</evidence>
<keyword evidence="5" id="KW-1185">Reference proteome</keyword>
<dbReference type="InterPro" id="IPR050498">
    <property type="entry name" value="Ycf3"/>
</dbReference>
<keyword evidence="2 3" id="KW-0802">TPR repeat</keyword>
<evidence type="ECO:0000256" key="1">
    <source>
        <dbReference type="ARBA" id="ARBA00022737"/>
    </source>
</evidence>
<feature type="repeat" description="TPR" evidence="3">
    <location>
        <begin position="620"/>
        <end position="653"/>
    </location>
</feature>
<dbReference type="SUPFAM" id="SSF48452">
    <property type="entry name" value="TPR-like"/>
    <property type="match status" value="2"/>
</dbReference>
<proteinExistence type="predicted"/>
<dbReference type="PROSITE" id="PS50005">
    <property type="entry name" value="TPR"/>
    <property type="match status" value="2"/>
</dbReference>
<dbReference type="AlphaFoldDB" id="A0A518CXE2"/>
<accession>A0A518CXE2</accession>
<dbReference type="OrthoDB" id="261549at2"/>
<feature type="repeat" description="TPR" evidence="3">
    <location>
        <begin position="364"/>
        <end position="397"/>
    </location>
</feature>
<dbReference type="Proteomes" id="UP000319342">
    <property type="component" value="Chromosome"/>
</dbReference>
<sequence length="912" mass="101424">MKLRQEQIVFAVALLIVGGMYVSGSKGPEKSKRPDRGVDKELVRYDAPALLAEAAEEPLTQELFSPPRDSRPLPPLGFVEPPLPDLLALAPPPATGLAPSAFGRLLRTAVQRGTRFDLFDDFDVQGAVPGGLDEDSDFADVEIGDGIDPDQLESEERRQLETLYRQLYDVLELTDFGTTYGRMANEDPYGLRDQARANEPIQFVEVVASSGQDRYPGQPPVTFERARVRDFSLAQTPENEVRQAFHDLPEVASPATWRDMIELAERCVELKYEFDGALDMARELYERVAVFRPEEPEPILGLVRVHEAAFDFEAAFAEAERAVEKFGFRPEPLVALARLERTFLMDDSAEARLREAVRVERGTWVASAALGELLVDTGRYAEAIEHLARAFERLPTDVGVRRQRDRVRGLYATAMLGAGRVTDAAPMFAAMLNADGEDQRGMAGLIACELLGAEIDDSNLPEWAADPSAAAFGPRDLRFEVLVNRGLAAIAERNLEAGLRDLQLARRADPLHEVAALRGLAWLAENAGLVGRSLELTELALETRPGDVWCLLHRGRLLLESEDYEGAEASLRAALEQDAELGDALALLGWLGTLRSRFDEAELYYERAIQLAERAREVRPDLWLRRGINHIQSGAVLEARDALQTALELDPENAIAMGVRAWCEYLLGDAEEAVIRLRQMDDRLRSASDDDPRREWARQQIERITEHLTKVVWIDGFEYSTVGLNNWFANEVAGPTARLADGVLRLEGTFDSSGEVRYYQEISSARFVAFEADLWVSAVTNGRAGIFVARENARGRDERQTLGRVNVARSRDGVAQVLADQSGRPERGWTDLPESVVPFAPDTWHRLRIETDGEGSDATLNVFIDGLPVIENERFSGFGRANNLVLGVFVEGDTGRQADVRLDNVEITKRNQ</sequence>
<evidence type="ECO:0000256" key="3">
    <source>
        <dbReference type="PROSITE-ProRule" id="PRU00339"/>
    </source>
</evidence>
<dbReference type="SMART" id="SM00028">
    <property type="entry name" value="TPR"/>
    <property type="match status" value="6"/>
</dbReference>
<organism evidence="4 5">
    <name type="scientific">Rohdeia mirabilis</name>
    <dbReference type="NCBI Taxonomy" id="2528008"/>
    <lineage>
        <taxon>Bacteria</taxon>
        <taxon>Pseudomonadati</taxon>
        <taxon>Planctomycetota</taxon>
        <taxon>Planctomycetia</taxon>
        <taxon>Planctomycetia incertae sedis</taxon>
        <taxon>Rohdeia</taxon>
    </lineage>
</organism>
<dbReference type="PANTHER" id="PTHR44858">
    <property type="entry name" value="TETRATRICOPEPTIDE REPEAT PROTEIN 6"/>
    <property type="match status" value="1"/>
</dbReference>
<dbReference type="InterPro" id="IPR019734">
    <property type="entry name" value="TPR_rpt"/>
</dbReference>
<gene>
    <name evidence="4" type="ORF">Pla163_09850</name>
</gene>
<evidence type="ECO:0000313" key="5">
    <source>
        <dbReference type="Proteomes" id="UP000319342"/>
    </source>
</evidence>
<dbReference type="Pfam" id="PF13432">
    <property type="entry name" value="TPR_16"/>
    <property type="match status" value="3"/>
</dbReference>
<reference evidence="4 5" key="1">
    <citation type="submission" date="2019-02" db="EMBL/GenBank/DDBJ databases">
        <title>Deep-cultivation of Planctomycetes and their phenomic and genomic characterization uncovers novel biology.</title>
        <authorList>
            <person name="Wiegand S."/>
            <person name="Jogler M."/>
            <person name="Boedeker C."/>
            <person name="Pinto D."/>
            <person name="Vollmers J."/>
            <person name="Rivas-Marin E."/>
            <person name="Kohn T."/>
            <person name="Peeters S.H."/>
            <person name="Heuer A."/>
            <person name="Rast P."/>
            <person name="Oberbeckmann S."/>
            <person name="Bunk B."/>
            <person name="Jeske O."/>
            <person name="Meyerdierks A."/>
            <person name="Storesund J.E."/>
            <person name="Kallscheuer N."/>
            <person name="Luecker S."/>
            <person name="Lage O.M."/>
            <person name="Pohl T."/>
            <person name="Merkel B.J."/>
            <person name="Hornburger P."/>
            <person name="Mueller R.-W."/>
            <person name="Bruemmer F."/>
            <person name="Labrenz M."/>
            <person name="Spormann A.M."/>
            <person name="Op den Camp H."/>
            <person name="Overmann J."/>
            <person name="Amann R."/>
            <person name="Jetten M.S.M."/>
            <person name="Mascher T."/>
            <person name="Medema M.H."/>
            <person name="Devos D.P."/>
            <person name="Kaster A.-K."/>
            <person name="Ovreas L."/>
            <person name="Rohde M."/>
            <person name="Galperin M.Y."/>
            <person name="Jogler C."/>
        </authorList>
    </citation>
    <scope>NUCLEOTIDE SEQUENCE [LARGE SCALE GENOMIC DNA]</scope>
    <source>
        <strain evidence="4 5">Pla163</strain>
    </source>
</reference>
<evidence type="ECO:0000313" key="4">
    <source>
        <dbReference type="EMBL" id="QDU83884.1"/>
    </source>
</evidence>
<name>A0A518CXE2_9BACT</name>
<dbReference type="InterPro" id="IPR011990">
    <property type="entry name" value="TPR-like_helical_dom_sf"/>
</dbReference>